<evidence type="ECO:0000313" key="1">
    <source>
        <dbReference type="EMBL" id="EBS5459474.1"/>
    </source>
</evidence>
<accession>A0A5V0BRF8</accession>
<comment type="caution">
    <text evidence="1">The sequence shown here is derived from an EMBL/GenBank/DDBJ whole genome shotgun (WGS) entry which is preliminary data.</text>
</comment>
<reference evidence="1" key="1">
    <citation type="submission" date="2018-07" db="EMBL/GenBank/DDBJ databases">
        <authorList>
            <person name="Ashton P.M."/>
            <person name="Dallman T."/>
            <person name="Nair S."/>
            <person name="De Pinna E."/>
            <person name="Peters T."/>
            <person name="Grant K."/>
        </authorList>
    </citation>
    <scope>NUCLEOTIDE SEQUENCE</scope>
    <source>
        <strain evidence="1">245081</strain>
    </source>
</reference>
<protein>
    <submittedName>
        <fullName evidence="1">Uncharacterized protein</fullName>
    </submittedName>
</protein>
<organism evidence="1">
    <name type="scientific">Salmonella enteritidis</name>
    <dbReference type="NCBI Taxonomy" id="149539"/>
    <lineage>
        <taxon>Bacteria</taxon>
        <taxon>Pseudomonadati</taxon>
        <taxon>Pseudomonadota</taxon>
        <taxon>Gammaproteobacteria</taxon>
        <taxon>Enterobacterales</taxon>
        <taxon>Enterobacteriaceae</taxon>
        <taxon>Salmonella</taxon>
    </lineage>
</organism>
<sequence length="81" mass="8955">MKTLAGHTRPGMQAAMVLCETVEYKAATTERLQPGRMRDFSVQRVPAPEIHSRKGRCISTSGTALCSVVYEHDIHATLSLR</sequence>
<proteinExistence type="predicted"/>
<gene>
    <name evidence="1" type="ORF">DUU06_17585</name>
</gene>
<name>A0A5V0BRF8_SALEN</name>
<dbReference type="AlphaFoldDB" id="A0A5V0BRF8"/>
<dbReference type="EMBL" id="AAGVVM010000036">
    <property type="protein sequence ID" value="EBS5459474.1"/>
    <property type="molecule type" value="Genomic_DNA"/>
</dbReference>